<dbReference type="InterPro" id="IPR027267">
    <property type="entry name" value="AH/BAR_dom_sf"/>
</dbReference>
<evidence type="ECO:0000313" key="4">
    <source>
        <dbReference type="Proteomes" id="UP001363151"/>
    </source>
</evidence>
<dbReference type="Proteomes" id="UP001363151">
    <property type="component" value="Unassembled WGS sequence"/>
</dbReference>
<gene>
    <name evidence="3" type="primary">SNX1</name>
    <name evidence="3" type="ORF">SO694_00182044</name>
</gene>
<comment type="caution">
    <text evidence="3">The sequence shown here is derived from an EMBL/GenBank/DDBJ whole genome shotgun (WGS) entry which is preliminary data.</text>
</comment>
<dbReference type="CDD" id="cd06859">
    <property type="entry name" value="PX_SNX1_2_like"/>
    <property type="match status" value="1"/>
</dbReference>
<reference evidence="3 4" key="1">
    <citation type="submission" date="2024-03" db="EMBL/GenBank/DDBJ databases">
        <title>Aureococcus anophagefferens CCMP1851 and Kratosvirus quantuckense: Draft genome of a second virus-susceptible host strain in the model system.</title>
        <authorList>
            <person name="Chase E."/>
            <person name="Truchon A.R."/>
            <person name="Schepens W."/>
            <person name="Wilhelm S.W."/>
        </authorList>
    </citation>
    <scope>NUCLEOTIDE SEQUENCE [LARGE SCALE GENOMIC DNA]</scope>
    <source>
        <strain evidence="3 4">CCMP1851</strain>
    </source>
</reference>
<dbReference type="SUPFAM" id="SSF103657">
    <property type="entry name" value="BAR/IMD domain-like"/>
    <property type="match status" value="1"/>
</dbReference>
<dbReference type="InterPro" id="IPR015404">
    <property type="entry name" value="Vps5_C"/>
</dbReference>
<proteinExistence type="predicted"/>
<evidence type="ECO:0000256" key="1">
    <source>
        <dbReference type="SAM" id="MobiDB-lite"/>
    </source>
</evidence>
<name>A0ABR1FGI8_AURAN</name>
<dbReference type="PANTHER" id="PTHR10555">
    <property type="entry name" value="SORTING NEXIN"/>
    <property type="match status" value="1"/>
</dbReference>
<organism evidence="3 4">
    <name type="scientific">Aureococcus anophagefferens</name>
    <name type="common">Harmful bloom alga</name>
    <dbReference type="NCBI Taxonomy" id="44056"/>
    <lineage>
        <taxon>Eukaryota</taxon>
        <taxon>Sar</taxon>
        <taxon>Stramenopiles</taxon>
        <taxon>Ochrophyta</taxon>
        <taxon>Pelagophyceae</taxon>
        <taxon>Pelagomonadales</taxon>
        <taxon>Pelagomonadaceae</taxon>
        <taxon>Aureococcus</taxon>
    </lineage>
</organism>
<evidence type="ECO:0000259" key="2">
    <source>
        <dbReference type="PROSITE" id="PS50195"/>
    </source>
</evidence>
<dbReference type="PROSITE" id="PS50195">
    <property type="entry name" value="PX"/>
    <property type="match status" value="1"/>
</dbReference>
<dbReference type="EMBL" id="JBBJCI010000435">
    <property type="protein sequence ID" value="KAK7230392.1"/>
    <property type="molecule type" value="Genomic_DNA"/>
</dbReference>
<feature type="region of interest" description="Disordered" evidence="1">
    <location>
        <begin position="397"/>
        <end position="440"/>
    </location>
</feature>
<feature type="domain" description="PX" evidence="2">
    <location>
        <begin position="11"/>
        <end position="128"/>
    </location>
</feature>
<dbReference type="SUPFAM" id="SSF64268">
    <property type="entry name" value="PX domain"/>
    <property type="match status" value="1"/>
</dbReference>
<dbReference type="InterPro" id="IPR036871">
    <property type="entry name" value="PX_dom_sf"/>
</dbReference>
<sequence>MMSSGMRSSEHVLTISVSDPKKESEGINSYISYKVNTQTNLPEFQYGQFSVIRRYSDFVWLHDMLQKDVPGSIVPPLPEKAVVGRFSADFVESRRRLLEKFCVRLAAHEELSDSKYFKLFLQADDAGLSVAKAEQKLAEKAETKKNARPGGGSFANMSAWFEDTVNSVSLSMAANAEAKEKSPADEKIEEVKAYIHSLEVQMGNVAKHTSGLMNRNRELSTGLFEFGLAFTLLGQTETDPLSTALTKLGHTADQLSLLVTEQTAKETCNFEEPMYDYIRVLGAVKLALGARAKHKHALAIAVADLEQKKALSAKLAGQPGKEDKAALAEHAIDKAAGDVQAARDAFEQVSARVIREMERFKREKAADMRKVVLDYTTMQIEYNKRVEQQWEALLPELDAIPDGPDAYEYNSPPPLPPPPVPPPNPPPVPAHDDSPDLVGV</sequence>
<dbReference type="CDD" id="cd07596">
    <property type="entry name" value="BAR_SNX"/>
    <property type="match status" value="1"/>
</dbReference>
<accession>A0ABR1FGI8</accession>
<feature type="compositionally biased region" description="Pro residues" evidence="1">
    <location>
        <begin position="411"/>
        <end position="429"/>
    </location>
</feature>
<protein>
    <submittedName>
        <fullName evidence="3">Phosphatidylinositol binding protein</fullName>
    </submittedName>
</protein>
<dbReference type="Pfam" id="PF00787">
    <property type="entry name" value="PX"/>
    <property type="match status" value="1"/>
</dbReference>
<dbReference type="PANTHER" id="PTHR10555:SF170">
    <property type="entry name" value="FI18122P1"/>
    <property type="match status" value="1"/>
</dbReference>
<dbReference type="Gene3D" id="3.30.1520.10">
    <property type="entry name" value="Phox-like domain"/>
    <property type="match status" value="1"/>
</dbReference>
<keyword evidence="4" id="KW-1185">Reference proteome</keyword>
<dbReference type="SMART" id="SM00312">
    <property type="entry name" value="PX"/>
    <property type="match status" value="1"/>
</dbReference>
<dbReference type="Pfam" id="PF09325">
    <property type="entry name" value="Vps5"/>
    <property type="match status" value="1"/>
</dbReference>
<dbReference type="InterPro" id="IPR001683">
    <property type="entry name" value="PX_dom"/>
</dbReference>
<dbReference type="Gene3D" id="1.20.1270.60">
    <property type="entry name" value="Arfaptin homology (AH) domain/BAR domain"/>
    <property type="match status" value="1"/>
</dbReference>
<evidence type="ECO:0000313" key="3">
    <source>
        <dbReference type="EMBL" id="KAK7230392.1"/>
    </source>
</evidence>